<evidence type="ECO:0000313" key="1">
    <source>
        <dbReference type="EMBL" id="KAH7932837.1"/>
    </source>
</evidence>
<evidence type="ECO:0000313" key="2">
    <source>
        <dbReference type="Proteomes" id="UP000821865"/>
    </source>
</evidence>
<dbReference type="Proteomes" id="UP000821865">
    <property type="component" value="Chromosome 9"/>
</dbReference>
<protein>
    <submittedName>
        <fullName evidence="1">Uncharacterized protein</fullName>
    </submittedName>
</protein>
<name>A0ACB8C206_DERSI</name>
<reference evidence="1" key="1">
    <citation type="submission" date="2020-05" db="EMBL/GenBank/DDBJ databases">
        <title>Large-scale comparative analyses of tick genomes elucidate their genetic diversity and vector capacities.</title>
        <authorList>
            <person name="Jia N."/>
            <person name="Wang J."/>
            <person name="Shi W."/>
            <person name="Du L."/>
            <person name="Sun Y."/>
            <person name="Zhan W."/>
            <person name="Jiang J."/>
            <person name="Wang Q."/>
            <person name="Zhang B."/>
            <person name="Ji P."/>
            <person name="Sakyi L.B."/>
            <person name="Cui X."/>
            <person name="Yuan T."/>
            <person name="Jiang B."/>
            <person name="Yang W."/>
            <person name="Lam T.T.-Y."/>
            <person name="Chang Q."/>
            <person name="Ding S."/>
            <person name="Wang X."/>
            <person name="Zhu J."/>
            <person name="Ruan X."/>
            <person name="Zhao L."/>
            <person name="Wei J."/>
            <person name="Que T."/>
            <person name="Du C."/>
            <person name="Cheng J."/>
            <person name="Dai P."/>
            <person name="Han X."/>
            <person name="Huang E."/>
            <person name="Gao Y."/>
            <person name="Liu J."/>
            <person name="Shao H."/>
            <person name="Ye R."/>
            <person name="Li L."/>
            <person name="Wei W."/>
            <person name="Wang X."/>
            <person name="Wang C."/>
            <person name="Yang T."/>
            <person name="Huo Q."/>
            <person name="Li W."/>
            <person name="Guo W."/>
            <person name="Chen H."/>
            <person name="Zhou L."/>
            <person name="Ni X."/>
            <person name="Tian J."/>
            <person name="Zhou Y."/>
            <person name="Sheng Y."/>
            <person name="Liu T."/>
            <person name="Pan Y."/>
            <person name="Xia L."/>
            <person name="Li J."/>
            <person name="Zhao F."/>
            <person name="Cao W."/>
        </authorList>
    </citation>
    <scope>NUCLEOTIDE SEQUENCE</scope>
    <source>
        <strain evidence="1">Dsil-2018</strain>
    </source>
</reference>
<sequence>MTEAISVEKRVAVALYRLCCTAEDRTISELFSLGRSTVNKIYKEFCAAVLQNLEEAWLKMPAPADIEDHMREFHAMTGFPQGVGALDGCHFPVSPPKEHASDYHNYKGWYSMILLAMVDHRYRFRYTNVGSPGRCHDAFVYGRSTLRKLIENGRRLRAAAGYTIGTAPDTNQRFFGMPKLTAYFDSYASEQKWSEESTLDFPGVQKCRPVARTKSIQAFLCASSRGNLWKLTGSPNLLGQKSNAQ</sequence>
<accession>A0ACB8C206</accession>
<keyword evidence="2" id="KW-1185">Reference proteome</keyword>
<dbReference type="EMBL" id="CM023478">
    <property type="protein sequence ID" value="KAH7932837.1"/>
    <property type="molecule type" value="Genomic_DNA"/>
</dbReference>
<gene>
    <name evidence="1" type="ORF">HPB49_003344</name>
</gene>
<proteinExistence type="predicted"/>
<comment type="caution">
    <text evidence="1">The sequence shown here is derived from an EMBL/GenBank/DDBJ whole genome shotgun (WGS) entry which is preliminary data.</text>
</comment>
<organism evidence="1 2">
    <name type="scientific">Dermacentor silvarum</name>
    <name type="common">Tick</name>
    <dbReference type="NCBI Taxonomy" id="543639"/>
    <lineage>
        <taxon>Eukaryota</taxon>
        <taxon>Metazoa</taxon>
        <taxon>Ecdysozoa</taxon>
        <taxon>Arthropoda</taxon>
        <taxon>Chelicerata</taxon>
        <taxon>Arachnida</taxon>
        <taxon>Acari</taxon>
        <taxon>Parasitiformes</taxon>
        <taxon>Ixodida</taxon>
        <taxon>Ixodoidea</taxon>
        <taxon>Ixodidae</taxon>
        <taxon>Rhipicephalinae</taxon>
        <taxon>Dermacentor</taxon>
    </lineage>
</organism>